<dbReference type="EMBL" id="PFBW01000060">
    <property type="protein sequence ID" value="PIR77630.1"/>
    <property type="molecule type" value="Genomic_DNA"/>
</dbReference>
<feature type="transmembrane region" description="Helical" evidence="1">
    <location>
        <begin position="29"/>
        <end position="49"/>
    </location>
</feature>
<keyword evidence="1" id="KW-0812">Transmembrane</keyword>
<evidence type="ECO:0000256" key="1">
    <source>
        <dbReference type="SAM" id="Phobius"/>
    </source>
</evidence>
<keyword evidence="1" id="KW-0472">Membrane</keyword>
<evidence type="ECO:0000313" key="2">
    <source>
        <dbReference type="EMBL" id="PIR77630.1"/>
    </source>
</evidence>
<comment type="caution">
    <text evidence="2">The sequence shown here is derived from an EMBL/GenBank/DDBJ whole genome shotgun (WGS) entry which is preliminary data.</text>
</comment>
<evidence type="ECO:0000313" key="3">
    <source>
        <dbReference type="Proteomes" id="UP000228528"/>
    </source>
</evidence>
<accession>A0A2M6P2G8</accession>
<gene>
    <name evidence="2" type="ORF">COU30_01395</name>
</gene>
<name>A0A2M6P2G8_9BACT</name>
<protein>
    <submittedName>
        <fullName evidence="2">Uncharacterized protein</fullName>
    </submittedName>
</protein>
<dbReference type="AlphaFoldDB" id="A0A2M6P2G8"/>
<dbReference type="Proteomes" id="UP000228528">
    <property type="component" value="Unassembled WGS sequence"/>
</dbReference>
<reference evidence="3" key="1">
    <citation type="submission" date="2017-09" db="EMBL/GenBank/DDBJ databases">
        <title>Depth-based differentiation of microbial function through sediment-hosted aquifers and enrichment of novel symbionts in the deep terrestrial subsurface.</title>
        <authorList>
            <person name="Probst A.J."/>
            <person name="Ladd B."/>
            <person name="Jarett J.K."/>
            <person name="Geller-Mcgrath D.E."/>
            <person name="Sieber C.M.K."/>
            <person name="Emerson J.B."/>
            <person name="Anantharaman K."/>
            <person name="Thomas B.C."/>
            <person name="Malmstrom R."/>
            <person name="Stieglmeier M."/>
            <person name="Klingl A."/>
            <person name="Woyke T."/>
            <person name="Ryan C.M."/>
            <person name="Banfield J.F."/>
        </authorList>
    </citation>
    <scope>NUCLEOTIDE SEQUENCE [LARGE SCALE GENOMIC DNA]</scope>
</reference>
<proteinExistence type="predicted"/>
<sequence>MPRHTEPVSIQSPPLTEFKKKRSCVKRTCFSGCGCLGMFIIGIVLLLQLTAPVKPKRLSEVPAVFPDTIFLYDDDYIEEITFLPAEQKGRPLEAATFLPKLILSPILLTFDQYTTLDSGDTSLTFNNMVQLANESVTKRDDTVTVVWKNLPADPDFIFDYYRRQFEEQAIEVTEREDTLSQKRLQLTADTFYGMLTITDESKDQGTTSMTLVVSVPHTD</sequence>
<keyword evidence="1" id="KW-1133">Transmembrane helix</keyword>
<organism evidence="2 3">
    <name type="scientific">Candidatus Magasanikbacteria bacterium CG10_big_fil_rev_8_21_14_0_10_38_6</name>
    <dbReference type="NCBI Taxonomy" id="1974647"/>
    <lineage>
        <taxon>Bacteria</taxon>
        <taxon>Candidatus Magasanikiibacteriota</taxon>
    </lineage>
</organism>